<dbReference type="Pfam" id="PF05761">
    <property type="entry name" value="5_nucleotid"/>
    <property type="match status" value="1"/>
</dbReference>
<sequence length="546" mass="63492">MAYFRNRLVPSFLSANLSHSGLLEGIGGNIFRTYSSVVTSEQRVLKLEEEEGNQISDNEIANIRHEYDAAKERFLKVPDALRKMPKMDPKGIYVNKNLRLDNIQVYGFDYDYTLAHYSANLQTLIYDLAKQHLVNELRYPDSCLEFKYDHSFPIRGLYYDKSKGCLMKLDFFGSIEPDGCYFGRHKLSRSEINDLYGSRHIGRDQARGLVGLMDFFCFSEACLIADIVQHFVDAKLEFDPSYVYQDVNRAIQHVHRSGLVHRGILSDPKKYLLKNGQLLRFLRKLRENGKKLFMLTNSPYYFVDGGMRFMLEDSLGHRDSWRELFDVVIAKANKPEFYTSEHPFRCYNEEKDTLAFSKVDAFLPNKIYYHGCLKTFLEITKWNGPEVIYFGDHLFSDLRGPSKAGWRTAAIIHELENEIQIQNEDSYRFEQAKFHIIQELLGKLHSTVAIGERSEAYKSLLGELNEEMQKAREMMKGMFNRSFGATFLTDSGQESAFAYHIHQYADVYTSKPENFLFYPSEAWLHVPFDIKIMPHHLKVSSSLFRT</sequence>
<proteinExistence type="inferred from homology"/>
<keyword evidence="2 6" id="KW-0479">Metal-binding</keyword>
<dbReference type="PIRSF" id="PIRSF017434">
    <property type="entry name" value="Purine_5'-nucleotidase"/>
    <property type="match status" value="1"/>
</dbReference>
<keyword evidence="7" id="KW-0175">Coiled coil</keyword>
<dbReference type="Gene3D" id="3.40.50.1000">
    <property type="entry name" value="HAD superfamily/HAD-like"/>
    <property type="match status" value="1"/>
</dbReference>
<feature type="binding site" evidence="6">
    <location>
        <position position="392"/>
    </location>
    <ligand>
        <name>Mg(2+)</name>
        <dbReference type="ChEBI" id="CHEBI:18420"/>
    </ligand>
</feature>
<dbReference type="SUPFAM" id="SSF56784">
    <property type="entry name" value="HAD-like"/>
    <property type="match status" value="1"/>
</dbReference>
<dbReference type="PANTHER" id="PTHR12103:SF12">
    <property type="entry name" value="FI20020P1"/>
    <property type="match status" value="1"/>
</dbReference>
<dbReference type="AlphaFoldDB" id="A0ABD3SJL8"/>
<feature type="active site" description="Nucleophile" evidence="5">
    <location>
        <position position="109"/>
    </location>
</feature>
<feature type="binding site" evidence="6">
    <location>
        <position position="109"/>
    </location>
    <ligand>
        <name>Mg(2+)</name>
        <dbReference type="ChEBI" id="CHEBI:18420"/>
    </ligand>
</feature>
<evidence type="ECO:0000256" key="1">
    <source>
        <dbReference type="ARBA" id="ARBA00009589"/>
    </source>
</evidence>
<dbReference type="CDD" id="cd07522">
    <property type="entry name" value="HAD_cN-II"/>
    <property type="match status" value="1"/>
</dbReference>
<evidence type="ECO:0000256" key="7">
    <source>
        <dbReference type="SAM" id="Coils"/>
    </source>
</evidence>
<organism evidence="8 9">
    <name type="scientific">Penstemon smallii</name>
    <dbReference type="NCBI Taxonomy" id="265156"/>
    <lineage>
        <taxon>Eukaryota</taxon>
        <taxon>Viridiplantae</taxon>
        <taxon>Streptophyta</taxon>
        <taxon>Embryophyta</taxon>
        <taxon>Tracheophyta</taxon>
        <taxon>Spermatophyta</taxon>
        <taxon>Magnoliopsida</taxon>
        <taxon>eudicotyledons</taxon>
        <taxon>Gunneridae</taxon>
        <taxon>Pentapetalae</taxon>
        <taxon>asterids</taxon>
        <taxon>lamiids</taxon>
        <taxon>Lamiales</taxon>
        <taxon>Plantaginaceae</taxon>
        <taxon>Cheloneae</taxon>
        <taxon>Penstemon</taxon>
    </lineage>
</organism>
<dbReference type="GO" id="GO:0046872">
    <property type="term" value="F:metal ion binding"/>
    <property type="evidence" value="ECO:0007669"/>
    <property type="project" value="UniProtKB-KW"/>
</dbReference>
<dbReference type="InterPro" id="IPR008380">
    <property type="entry name" value="HAD-SF_hydro_IG_5-nucl"/>
</dbReference>
<dbReference type="EMBL" id="JBJXBP010000006">
    <property type="protein sequence ID" value="KAL3824678.1"/>
    <property type="molecule type" value="Genomic_DNA"/>
</dbReference>
<gene>
    <name evidence="8" type="ORF">ACJIZ3_020707</name>
</gene>
<feature type="active site" description="Proton donor" evidence="5">
    <location>
        <position position="111"/>
    </location>
</feature>
<evidence type="ECO:0000256" key="4">
    <source>
        <dbReference type="ARBA" id="ARBA00022842"/>
    </source>
</evidence>
<reference evidence="8 9" key="1">
    <citation type="submission" date="2024-12" db="EMBL/GenBank/DDBJ databases">
        <title>The unique morphological basis and parallel evolutionary history of personate flowers in Penstemon.</title>
        <authorList>
            <person name="Depatie T.H."/>
            <person name="Wessinger C.A."/>
        </authorList>
    </citation>
    <scope>NUCLEOTIDE SEQUENCE [LARGE SCALE GENOMIC DNA]</scope>
    <source>
        <strain evidence="8">WTNN_2</strain>
        <tissue evidence="8">Leaf</tissue>
    </source>
</reference>
<evidence type="ECO:0000256" key="3">
    <source>
        <dbReference type="ARBA" id="ARBA00022801"/>
    </source>
</evidence>
<comment type="similarity">
    <text evidence="1">Belongs to the 5'(3')-deoxyribonucleotidase family.</text>
</comment>
<accession>A0ABD3SJL8</accession>
<evidence type="ECO:0000256" key="2">
    <source>
        <dbReference type="ARBA" id="ARBA00022723"/>
    </source>
</evidence>
<keyword evidence="9" id="KW-1185">Reference proteome</keyword>
<feature type="coiled-coil region" evidence="7">
    <location>
        <begin position="454"/>
        <end position="481"/>
    </location>
</feature>
<comment type="caution">
    <text evidence="8">The sequence shown here is derived from an EMBL/GenBank/DDBJ whole genome shotgun (WGS) entry which is preliminary data.</text>
</comment>
<evidence type="ECO:0000313" key="9">
    <source>
        <dbReference type="Proteomes" id="UP001634393"/>
    </source>
</evidence>
<dbReference type="InterPro" id="IPR016695">
    <property type="entry name" value="Pur_nucleotidase"/>
</dbReference>
<keyword evidence="4 6" id="KW-0460">Magnesium</keyword>
<dbReference type="PANTHER" id="PTHR12103">
    <property type="entry name" value="5'-NUCLEOTIDASE DOMAIN-CONTAINING"/>
    <property type="match status" value="1"/>
</dbReference>
<evidence type="ECO:0000256" key="5">
    <source>
        <dbReference type="PIRSR" id="PIRSR017434-1"/>
    </source>
</evidence>
<evidence type="ECO:0000313" key="8">
    <source>
        <dbReference type="EMBL" id="KAL3824678.1"/>
    </source>
</evidence>
<dbReference type="InterPro" id="IPR036412">
    <property type="entry name" value="HAD-like_sf"/>
</dbReference>
<keyword evidence="3" id="KW-0378">Hydrolase</keyword>
<protein>
    <submittedName>
        <fullName evidence="8">Uncharacterized protein</fullName>
    </submittedName>
</protein>
<dbReference type="FunFam" id="3.40.50.1000:FF:000126">
    <property type="entry name" value="Cytosolic purine 5-nucleotidase"/>
    <property type="match status" value="1"/>
</dbReference>
<dbReference type="GO" id="GO:0016787">
    <property type="term" value="F:hydrolase activity"/>
    <property type="evidence" value="ECO:0007669"/>
    <property type="project" value="UniProtKB-KW"/>
</dbReference>
<dbReference type="InterPro" id="IPR023214">
    <property type="entry name" value="HAD_sf"/>
</dbReference>
<evidence type="ECO:0000256" key="6">
    <source>
        <dbReference type="PIRSR" id="PIRSR017434-2"/>
    </source>
</evidence>
<dbReference type="Proteomes" id="UP001634393">
    <property type="component" value="Unassembled WGS sequence"/>
</dbReference>
<comment type="cofactor">
    <cofactor evidence="6">
        <name>Mg(2+)</name>
        <dbReference type="ChEBI" id="CHEBI:18420"/>
    </cofactor>
    <text evidence="6">Binds 1 Mg(2+) ion per subunit.</text>
</comment>
<feature type="binding site" evidence="6">
    <location>
        <position position="111"/>
    </location>
    <ligand>
        <name>GMP</name>
        <dbReference type="ChEBI" id="CHEBI:58115"/>
    </ligand>
</feature>
<dbReference type="NCBIfam" id="TIGR02244">
    <property type="entry name" value="HAD-IG-Ncltidse"/>
    <property type="match status" value="1"/>
</dbReference>
<name>A0ABD3SJL8_9LAMI</name>